<organism evidence="9 10">
    <name type="scientific">Burkholderia savannae</name>
    <dbReference type="NCBI Taxonomy" id="1637837"/>
    <lineage>
        <taxon>Bacteria</taxon>
        <taxon>Pseudomonadati</taxon>
        <taxon>Pseudomonadota</taxon>
        <taxon>Betaproteobacteria</taxon>
        <taxon>Burkholderiales</taxon>
        <taxon>Burkholderiaceae</taxon>
        <taxon>Burkholderia</taxon>
        <taxon>pseudomallei group</taxon>
    </lineage>
</organism>
<comment type="subcellular location">
    <subcellularLocation>
        <location evidence="1">Cell membrane</location>
        <topology evidence="1">Multi-pass membrane protein</topology>
    </subcellularLocation>
</comment>
<proteinExistence type="inferred from homology"/>
<keyword evidence="5 8" id="KW-0812">Transmembrane</keyword>
<evidence type="ECO:0000256" key="4">
    <source>
        <dbReference type="ARBA" id="ARBA00022475"/>
    </source>
</evidence>
<dbReference type="PANTHER" id="PTHR30047:SF7">
    <property type="entry name" value="HIGH-AFFINITY CHOLINE TRANSPORT PROTEIN"/>
    <property type="match status" value="1"/>
</dbReference>
<comment type="caution">
    <text evidence="9">The sequence shown here is derived from an EMBL/GenBank/DDBJ whole genome shotgun (WGS) entry which is preliminary data.</text>
</comment>
<feature type="transmembrane region" description="Helical" evidence="8">
    <location>
        <begin position="410"/>
        <end position="438"/>
    </location>
</feature>
<dbReference type="PANTHER" id="PTHR30047">
    <property type="entry name" value="HIGH-AFFINITY CHOLINE TRANSPORT PROTEIN-RELATED"/>
    <property type="match status" value="1"/>
</dbReference>
<dbReference type="InterPro" id="IPR000060">
    <property type="entry name" value="BCCT_transptr"/>
</dbReference>
<feature type="transmembrane region" description="Helical" evidence="8">
    <location>
        <begin position="92"/>
        <end position="113"/>
    </location>
</feature>
<keyword evidence="6 8" id="KW-1133">Transmembrane helix</keyword>
<comment type="similarity">
    <text evidence="2">Belongs to the BCCT transporter (TC 2.A.15) family.</text>
</comment>
<feature type="transmembrane region" description="Helical" evidence="8">
    <location>
        <begin position="476"/>
        <end position="496"/>
    </location>
</feature>
<keyword evidence="3" id="KW-0813">Transport</keyword>
<evidence type="ECO:0000313" key="10">
    <source>
        <dbReference type="Proteomes" id="UP000070255"/>
    </source>
</evidence>
<dbReference type="Proteomes" id="UP000070255">
    <property type="component" value="Unassembled WGS sequence"/>
</dbReference>
<dbReference type="PROSITE" id="PS51257">
    <property type="entry name" value="PROKAR_LIPOPROTEIN"/>
    <property type="match status" value="1"/>
</dbReference>
<sequence>MPSSRPTPRTTLKPQVVVPSLAAIGALLAACALRPSEAGALFGAGQQWIVTRFDWFYVLAITTFLIFLVLIAASRFGNIKLGPDDAEPEFSFVSWTAMLFAAGMGIGLMYFGVGEPIQHYLSPPTAAGGTPAAAREAMLMSFFHWGLHAWATYGVMGLVLAYFGFRYNLPLTLRSGLYPVLRDGVNGWIGHAVDAFALVGTLAGIAVTLGYGVLQLSAGLHTVAGWDTGSDAFRVGLVAVVVALAGLSAASGLDKGVRRLSELNLMLAFALLAFVVIAGPTSFLLRAMGDNLGEYLSKLVSLSFRTYAYETPNEQGWFGGWTLLYWAWWVSWSPFVGMFIARISRGRTIREFVIGVLLVPTAFNLVWMTAFGNSAIWLDTHAAAGALAQTASNVDALLFRFFDYLPLTRLLSIAAIVLIAVFFVTSADSGAFVIDAIATRGAAHSPVWQRLFWAAVLGVTASVLLVTGGLKALQALTLVAALPVALVMLALCYGLWRGLKADHAHYSQDMAPATSFWTGQHWRHRLSHILRQTTDAEARQFVERTVEPALRKVADELKAGGVDAHVARDDDDAVRLTVPAPAQRDFVYGARVSRKSAPAFRIREAAEPEPQREHVYEVLTFFADGRLGYDIEYLRGDEIIADVLRQYERYVSLAADTRTHLLNRAPEHAGPEGQPPR</sequence>
<dbReference type="EMBL" id="LNJQ01000004">
    <property type="protein sequence ID" value="KWZ38064.1"/>
    <property type="molecule type" value="Genomic_DNA"/>
</dbReference>
<reference evidence="9 10" key="1">
    <citation type="submission" date="2015-11" db="EMBL/GenBank/DDBJ databases">
        <authorList>
            <person name="Sahl J."/>
            <person name="Wagner D."/>
            <person name="Keim P."/>
        </authorList>
    </citation>
    <scope>NUCLEOTIDE SEQUENCE [LARGE SCALE GENOMIC DNA]</scope>
    <source>
        <strain evidence="9 10">BDU18</strain>
    </source>
</reference>
<dbReference type="PROSITE" id="PS01303">
    <property type="entry name" value="BCCT"/>
    <property type="match status" value="1"/>
</dbReference>
<gene>
    <name evidence="9" type="ORF">WS72_24530</name>
</gene>
<name>A0ABR5T4F2_9BURK</name>
<feature type="transmembrane region" description="Helical" evidence="8">
    <location>
        <begin position="188"/>
        <end position="212"/>
    </location>
</feature>
<dbReference type="NCBIfam" id="TIGR00842">
    <property type="entry name" value="bcct"/>
    <property type="match status" value="1"/>
</dbReference>
<evidence type="ECO:0000256" key="8">
    <source>
        <dbReference type="SAM" id="Phobius"/>
    </source>
</evidence>
<keyword evidence="7 8" id="KW-0472">Membrane</keyword>
<feature type="transmembrane region" description="Helical" evidence="8">
    <location>
        <begin position="352"/>
        <end position="370"/>
    </location>
</feature>
<evidence type="ECO:0000256" key="7">
    <source>
        <dbReference type="ARBA" id="ARBA00023136"/>
    </source>
</evidence>
<dbReference type="RefSeq" id="WP_059670860.1">
    <property type="nucleotide sequence ID" value="NZ_LNJQ01000004.1"/>
</dbReference>
<evidence type="ECO:0000256" key="3">
    <source>
        <dbReference type="ARBA" id="ARBA00022448"/>
    </source>
</evidence>
<feature type="transmembrane region" description="Helical" evidence="8">
    <location>
        <begin position="323"/>
        <end position="340"/>
    </location>
</feature>
<evidence type="ECO:0000256" key="5">
    <source>
        <dbReference type="ARBA" id="ARBA00022692"/>
    </source>
</evidence>
<evidence type="ECO:0000256" key="6">
    <source>
        <dbReference type="ARBA" id="ARBA00022989"/>
    </source>
</evidence>
<evidence type="ECO:0000256" key="1">
    <source>
        <dbReference type="ARBA" id="ARBA00004651"/>
    </source>
</evidence>
<dbReference type="Pfam" id="PF02028">
    <property type="entry name" value="BCCT"/>
    <property type="match status" value="1"/>
</dbReference>
<evidence type="ECO:0000313" key="9">
    <source>
        <dbReference type="EMBL" id="KWZ38064.1"/>
    </source>
</evidence>
<feature type="transmembrane region" description="Helical" evidence="8">
    <location>
        <begin position="265"/>
        <end position="285"/>
    </location>
</feature>
<feature type="transmembrane region" description="Helical" evidence="8">
    <location>
        <begin position="147"/>
        <end position="167"/>
    </location>
</feature>
<keyword evidence="4" id="KW-1003">Cell membrane</keyword>
<feature type="transmembrane region" description="Helical" evidence="8">
    <location>
        <begin position="232"/>
        <end position="253"/>
    </location>
</feature>
<dbReference type="InterPro" id="IPR018093">
    <property type="entry name" value="BCCT_CS"/>
</dbReference>
<accession>A0ABR5T4F2</accession>
<protein>
    <submittedName>
        <fullName evidence="9">Transporter</fullName>
    </submittedName>
</protein>
<evidence type="ECO:0000256" key="2">
    <source>
        <dbReference type="ARBA" id="ARBA00005658"/>
    </source>
</evidence>
<keyword evidence="10" id="KW-1185">Reference proteome</keyword>
<feature type="transmembrane region" description="Helical" evidence="8">
    <location>
        <begin position="54"/>
        <end position="72"/>
    </location>
</feature>
<feature type="transmembrane region" description="Helical" evidence="8">
    <location>
        <begin position="450"/>
        <end position="470"/>
    </location>
</feature>